<gene>
    <name evidence="3" type="ORF">EF834_10990</name>
</gene>
<feature type="transmembrane region" description="Helical" evidence="2">
    <location>
        <begin position="27"/>
        <end position="49"/>
    </location>
</feature>
<keyword evidence="2" id="KW-0812">Transmembrane</keyword>
<protein>
    <submittedName>
        <fullName evidence="3">Uncharacterized protein</fullName>
    </submittedName>
</protein>
<dbReference type="EMBL" id="RKLN01000003">
    <property type="protein sequence ID" value="RVW03610.1"/>
    <property type="molecule type" value="Genomic_DNA"/>
</dbReference>
<sequence>MQPNQQPNIGATNEVAVERTGPPRRKAIIAGVSVALLSLVTAGGIGYAIGQSQNNGPSKAAASTTDSTSSNRTTNSNAAVARTTEPKRPIVPADFAIDITVLEKKCFGSAGCSVTYAIDPSFKGFVDDLEGRSFKVVYEIIGGDDPEIGNFSVDGTRVRYDESSRIDTPSSDAVLTAKVTQVIEDS</sequence>
<proteinExistence type="predicted"/>
<dbReference type="OrthoDB" id="4218022at2"/>
<dbReference type="RefSeq" id="WP_127947211.1">
    <property type="nucleotide sequence ID" value="NZ_RKLN01000003.1"/>
</dbReference>
<evidence type="ECO:0000256" key="2">
    <source>
        <dbReference type="SAM" id="Phobius"/>
    </source>
</evidence>
<name>A0A3S3AAN7_9NOCA</name>
<dbReference type="Proteomes" id="UP000284333">
    <property type="component" value="Unassembled WGS sequence"/>
</dbReference>
<dbReference type="AlphaFoldDB" id="A0A3S3AAN7"/>
<evidence type="ECO:0000313" key="4">
    <source>
        <dbReference type="Proteomes" id="UP000284333"/>
    </source>
</evidence>
<evidence type="ECO:0000313" key="3">
    <source>
        <dbReference type="EMBL" id="RVW03610.1"/>
    </source>
</evidence>
<keyword evidence="2" id="KW-1133">Transmembrane helix</keyword>
<comment type="caution">
    <text evidence="3">The sequence shown here is derived from an EMBL/GenBank/DDBJ whole genome shotgun (WGS) entry which is preliminary data.</text>
</comment>
<reference evidence="3 4" key="1">
    <citation type="submission" date="2018-11" db="EMBL/GenBank/DDBJ databases">
        <title>Rhodococcus spongicola sp. nov. and Rhodococcus xishaensis sp. nov. from marine sponges.</title>
        <authorList>
            <person name="Li L."/>
            <person name="Lin H.W."/>
        </authorList>
    </citation>
    <scope>NUCLEOTIDE SEQUENCE [LARGE SCALE GENOMIC DNA]</scope>
    <source>
        <strain evidence="3 4">LHW50502</strain>
    </source>
</reference>
<organism evidence="3 4">
    <name type="scientific">Rhodococcus spongiicola</name>
    <dbReference type="NCBI Taxonomy" id="2487352"/>
    <lineage>
        <taxon>Bacteria</taxon>
        <taxon>Bacillati</taxon>
        <taxon>Actinomycetota</taxon>
        <taxon>Actinomycetes</taxon>
        <taxon>Mycobacteriales</taxon>
        <taxon>Nocardiaceae</taxon>
        <taxon>Rhodococcus</taxon>
    </lineage>
</organism>
<evidence type="ECO:0000256" key="1">
    <source>
        <dbReference type="SAM" id="MobiDB-lite"/>
    </source>
</evidence>
<accession>A0A3S3AAN7</accession>
<feature type="compositionally biased region" description="Low complexity" evidence="1">
    <location>
        <begin position="58"/>
        <end position="83"/>
    </location>
</feature>
<keyword evidence="4" id="KW-1185">Reference proteome</keyword>
<keyword evidence="2" id="KW-0472">Membrane</keyword>
<feature type="region of interest" description="Disordered" evidence="1">
    <location>
        <begin position="53"/>
        <end position="85"/>
    </location>
</feature>